<dbReference type="EMBL" id="CP049109">
    <property type="protein sequence ID" value="QIG80295.1"/>
    <property type="molecule type" value="Genomic_DNA"/>
</dbReference>
<dbReference type="CDD" id="cd05483">
    <property type="entry name" value="retropepsin_like_bacteria"/>
    <property type="match status" value="1"/>
</dbReference>
<name>A0A6G6Y5V0_9SPHN</name>
<feature type="transmembrane region" description="Helical" evidence="1">
    <location>
        <begin position="6"/>
        <end position="24"/>
    </location>
</feature>
<dbReference type="InterPro" id="IPR001969">
    <property type="entry name" value="Aspartic_peptidase_AS"/>
</dbReference>
<dbReference type="Proteomes" id="UP000501568">
    <property type="component" value="Chromosome"/>
</dbReference>
<dbReference type="Gene3D" id="2.40.70.10">
    <property type="entry name" value="Acid Proteases"/>
    <property type="match status" value="1"/>
</dbReference>
<dbReference type="EC" id="3.4.23.-" evidence="2"/>
<dbReference type="GO" id="GO:0006508">
    <property type="term" value="P:proteolysis"/>
    <property type="evidence" value="ECO:0007669"/>
    <property type="project" value="UniProtKB-KW"/>
</dbReference>
<evidence type="ECO:0000313" key="2">
    <source>
        <dbReference type="EMBL" id="QIG80295.1"/>
    </source>
</evidence>
<sequence>MTGLQPNTVWWIVVLVALAAGLVARRPSLGTIVRGVFGWAAIAFVIVLIVAHRHEIGGVFTNLAGQLGISSQQVSGETVRIRMSPDGHFWARVSLNGVSRTMLVDSGATITAISEATATAAGITTNSSFPIMIDTANGTVMARRGKIEALALGPLRTRDLSVVVSENFGDLDVLGMNFLSRLGSWRVEGKTLILEPDSTVTAETNFT</sequence>
<keyword evidence="3" id="KW-1185">Reference proteome</keyword>
<reference evidence="2 3" key="1">
    <citation type="submission" date="2020-02" db="EMBL/GenBank/DDBJ databases">
        <authorList>
            <person name="Zheng R.K."/>
            <person name="Sun C.M."/>
        </authorList>
    </citation>
    <scope>NUCLEOTIDE SEQUENCE [LARGE SCALE GENOMIC DNA]</scope>
    <source>
        <strain evidence="3">zrk23</strain>
    </source>
</reference>
<dbReference type="AlphaFoldDB" id="A0A6G6Y5V0"/>
<keyword evidence="2" id="KW-0645">Protease</keyword>
<dbReference type="RefSeq" id="WP_165327302.1">
    <property type="nucleotide sequence ID" value="NZ_CP049109.1"/>
</dbReference>
<dbReference type="GO" id="GO:0004190">
    <property type="term" value="F:aspartic-type endopeptidase activity"/>
    <property type="evidence" value="ECO:0007669"/>
    <property type="project" value="InterPro"/>
</dbReference>
<keyword evidence="1" id="KW-0812">Transmembrane</keyword>
<organism evidence="2 3">
    <name type="scientific">Stakelama tenebrarum</name>
    <dbReference type="NCBI Taxonomy" id="2711215"/>
    <lineage>
        <taxon>Bacteria</taxon>
        <taxon>Pseudomonadati</taxon>
        <taxon>Pseudomonadota</taxon>
        <taxon>Alphaproteobacteria</taxon>
        <taxon>Sphingomonadales</taxon>
        <taxon>Sphingomonadaceae</taxon>
        <taxon>Stakelama</taxon>
    </lineage>
</organism>
<dbReference type="NCBIfam" id="TIGR02281">
    <property type="entry name" value="clan_AA_DTGA"/>
    <property type="match status" value="1"/>
</dbReference>
<dbReference type="InterPro" id="IPR034122">
    <property type="entry name" value="Retropepsin-like_bacterial"/>
</dbReference>
<evidence type="ECO:0000256" key="1">
    <source>
        <dbReference type="SAM" id="Phobius"/>
    </source>
</evidence>
<dbReference type="SUPFAM" id="SSF50630">
    <property type="entry name" value="Acid proteases"/>
    <property type="match status" value="1"/>
</dbReference>
<dbReference type="KEGG" id="spzr:G5C33_11255"/>
<accession>A0A6G6Y5V0</accession>
<gene>
    <name evidence="2" type="ORF">G5C33_11255</name>
</gene>
<dbReference type="PROSITE" id="PS00141">
    <property type="entry name" value="ASP_PROTEASE"/>
    <property type="match status" value="1"/>
</dbReference>
<feature type="transmembrane region" description="Helical" evidence="1">
    <location>
        <begin position="31"/>
        <end position="51"/>
    </location>
</feature>
<keyword evidence="1" id="KW-1133">Transmembrane helix</keyword>
<dbReference type="Pfam" id="PF13975">
    <property type="entry name" value="gag-asp_proteas"/>
    <property type="match status" value="1"/>
</dbReference>
<proteinExistence type="predicted"/>
<keyword evidence="1" id="KW-0472">Membrane</keyword>
<evidence type="ECO:0000313" key="3">
    <source>
        <dbReference type="Proteomes" id="UP000501568"/>
    </source>
</evidence>
<protein>
    <submittedName>
        <fullName evidence="2">TIGR02281 family clan AA aspartic protease</fullName>
        <ecNumber evidence="2">3.4.23.-</ecNumber>
    </submittedName>
</protein>
<keyword evidence="2" id="KW-0378">Hydrolase</keyword>
<dbReference type="InterPro" id="IPR021109">
    <property type="entry name" value="Peptidase_aspartic_dom_sf"/>
</dbReference>
<dbReference type="InterPro" id="IPR011969">
    <property type="entry name" value="Clan_AA_Asp_peptidase_C"/>
</dbReference>